<protein>
    <submittedName>
        <fullName evidence="1">Uncharacterized protein</fullName>
    </submittedName>
</protein>
<comment type="caution">
    <text evidence="1">The sequence shown here is derived from an EMBL/GenBank/DDBJ whole genome shotgun (WGS) entry which is preliminary data.</text>
</comment>
<evidence type="ECO:0000313" key="2">
    <source>
        <dbReference type="Proteomes" id="UP000432516"/>
    </source>
</evidence>
<dbReference type="Proteomes" id="UP000432516">
    <property type="component" value="Unassembled WGS sequence"/>
</dbReference>
<accession>A0A6I2NT37</accession>
<dbReference type="RefSeq" id="WP_154396077.1">
    <property type="nucleotide sequence ID" value="NZ_WKMZ01000017.1"/>
</dbReference>
<gene>
    <name evidence="1" type="ORF">GKD68_19865</name>
</gene>
<reference evidence="1 2" key="1">
    <citation type="journal article" date="2019" name="Nat. Med.">
        <title>A library of human gut bacterial isolates paired with longitudinal multiomics data enables mechanistic microbiome research.</title>
        <authorList>
            <person name="Poyet M."/>
            <person name="Groussin M."/>
            <person name="Gibbons S.M."/>
            <person name="Avila-Pacheco J."/>
            <person name="Jiang X."/>
            <person name="Kearney S.M."/>
            <person name="Perrotta A.R."/>
            <person name="Berdy B."/>
            <person name="Zhao S."/>
            <person name="Lieberman T.D."/>
            <person name="Swanson P.K."/>
            <person name="Smith M."/>
            <person name="Roesemann S."/>
            <person name="Alexander J.E."/>
            <person name="Rich S.A."/>
            <person name="Livny J."/>
            <person name="Vlamakis H."/>
            <person name="Clish C."/>
            <person name="Bullock K."/>
            <person name="Deik A."/>
            <person name="Scott J."/>
            <person name="Pierce K.A."/>
            <person name="Xavier R.J."/>
            <person name="Alm E.J."/>
        </authorList>
    </citation>
    <scope>NUCLEOTIDE SEQUENCE [LARGE SCALE GENOMIC DNA]</scope>
    <source>
        <strain evidence="1 2">BIOML-A2</strain>
    </source>
</reference>
<dbReference type="EMBL" id="WKNE01000025">
    <property type="protein sequence ID" value="MRZ56953.1"/>
    <property type="molecule type" value="Genomic_DNA"/>
</dbReference>
<organism evidence="1 2">
    <name type="scientific">Parabacteroides distasonis</name>
    <dbReference type="NCBI Taxonomy" id="823"/>
    <lineage>
        <taxon>Bacteria</taxon>
        <taxon>Pseudomonadati</taxon>
        <taxon>Bacteroidota</taxon>
        <taxon>Bacteroidia</taxon>
        <taxon>Bacteroidales</taxon>
        <taxon>Tannerellaceae</taxon>
        <taxon>Parabacteroides</taxon>
    </lineage>
</organism>
<evidence type="ECO:0000313" key="1">
    <source>
        <dbReference type="EMBL" id="MRZ56953.1"/>
    </source>
</evidence>
<name>A0A6I2NT37_PARDI</name>
<sequence>MRPTFKLVSEYPVDVKAEETEENNYKILFASADIQISLPITKEEYIEYRDTFYVSPSKAKNRLLDKLSFEGTGFQRSDFNFIDLIELSPEAEKALISFAALLD</sequence>
<proteinExistence type="predicted"/>
<dbReference type="AlphaFoldDB" id="A0A6I2NT37"/>